<protein>
    <recommendedName>
        <fullName evidence="4">DUF2214 domain-containing protein</fullName>
    </recommendedName>
</protein>
<feature type="transmembrane region" description="Helical" evidence="1">
    <location>
        <begin position="105"/>
        <end position="126"/>
    </location>
</feature>
<feature type="transmembrane region" description="Helical" evidence="1">
    <location>
        <begin position="176"/>
        <end position="196"/>
    </location>
</feature>
<feature type="transmembrane region" description="Helical" evidence="1">
    <location>
        <begin position="67"/>
        <end position="85"/>
    </location>
</feature>
<evidence type="ECO:0000256" key="1">
    <source>
        <dbReference type="SAM" id="Phobius"/>
    </source>
</evidence>
<evidence type="ECO:0000313" key="3">
    <source>
        <dbReference type="Proteomes" id="UP000240243"/>
    </source>
</evidence>
<dbReference type="EMBL" id="PXYG01000004">
    <property type="protein sequence ID" value="PSJ45133.1"/>
    <property type="molecule type" value="Genomic_DNA"/>
</dbReference>
<sequence length="213" mass="23246">MNTLTSLIQNETFMELLRMGIVYVHLLACCVAVGLVLTSDISMAKKMLKHGAAATFDKPHFNSLQKVVSLSLAILWLTGISIIGLDVSGAGLEYFNNPKLQAKIIIVSLLTLNGILLHNTVMPLMLKAGAMLRMTPNAQMLAVTSGTFSAVSWFYAAMLGIARPLSWKYSLTEVMAFYPLLIVAGITGMLALISVARRRDNGQYSLFANRQYA</sequence>
<keyword evidence="1" id="KW-0812">Transmembrane</keyword>
<comment type="caution">
    <text evidence="2">The sequence shown here is derived from an EMBL/GenBank/DDBJ whole genome shotgun (WGS) entry which is preliminary data.</text>
</comment>
<proteinExistence type="predicted"/>
<evidence type="ECO:0000313" key="2">
    <source>
        <dbReference type="EMBL" id="PSJ45133.1"/>
    </source>
</evidence>
<keyword evidence="1" id="KW-0472">Membrane</keyword>
<keyword evidence="3" id="KW-1185">Reference proteome</keyword>
<organism evidence="2 3">
    <name type="scientific">Zobellella endophytica</name>
    <dbReference type="NCBI Taxonomy" id="2116700"/>
    <lineage>
        <taxon>Bacteria</taxon>
        <taxon>Pseudomonadati</taxon>
        <taxon>Pseudomonadota</taxon>
        <taxon>Gammaproteobacteria</taxon>
        <taxon>Aeromonadales</taxon>
        <taxon>Aeromonadaceae</taxon>
        <taxon>Zobellella</taxon>
    </lineage>
</organism>
<dbReference type="AlphaFoldDB" id="A0A2P7R4H9"/>
<feature type="transmembrane region" description="Helical" evidence="1">
    <location>
        <begin position="20"/>
        <end position="39"/>
    </location>
</feature>
<accession>A0A2P7R4H9</accession>
<dbReference type="OrthoDB" id="6890349at2"/>
<dbReference type="Proteomes" id="UP000240243">
    <property type="component" value="Unassembled WGS sequence"/>
</dbReference>
<gene>
    <name evidence="2" type="ORF">C7H85_10680</name>
</gene>
<evidence type="ECO:0008006" key="4">
    <source>
        <dbReference type="Google" id="ProtNLM"/>
    </source>
</evidence>
<keyword evidence="1" id="KW-1133">Transmembrane helix</keyword>
<reference evidence="2 3" key="1">
    <citation type="submission" date="2018-03" db="EMBL/GenBank/DDBJ databases">
        <title>The draft genome of Zobellella sp. 59N8.</title>
        <authorList>
            <person name="Liu L."/>
            <person name="Li L."/>
            <person name="Zhang X."/>
            <person name="Liang L."/>
            <person name="Wang T."/>
        </authorList>
    </citation>
    <scope>NUCLEOTIDE SEQUENCE [LARGE SCALE GENOMIC DNA]</scope>
    <source>
        <strain evidence="2 3">59N8</strain>
    </source>
</reference>
<name>A0A2P7R4H9_9GAMM</name>
<feature type="transmembrane region" description="Helical" evidence="1">
    <location>
        <begin position="138"/>
        <end position="156"/>
    </location>
</feature>